<dbReference type="OrthoDB" id="2309723at2759"/>
<dbReference type="FunFam" id="3.40.30.10:FF:000034">
    <property type="entry name" value="glutathione S-transferase 1"/>
    <property type="match status" value="1"/>
</dbReference>
<keyword evidence="5" id="KW-1185">Reference proteome</keyword>
<dbReference type="SFLD" id="SFLDG00358">
    <property type="entry name" value="Main_(cytGST)"/>
    <property type="match status" value="1"/>
</dbReference>
<proteinExistence type="predicted"/>
<dbReference type="SUPFAM" id="SSF47616">
    <property type="entry name" value="GST C-terminal domain-like"/>
    <property type="match status" value="1"/>
</dbReference>
<dbReference type="PANTHER" id="PTHR43969">
    <property type="entry name" value="GLUTATHIONE S TRANSFERASE D10, ISOFORM A-RELATED"/>
    <property type="match status" value="1"/>
</dbReference>
<evidence type="ECO:0000259" key="3">
    <source>
        <dbReference type="Pfam" id="PF13417"/>
    </source>
</evidence>
<dbReference type="CDD" id="cd03177">
    <property type="entry name" value="GST_C_Delta_Epsilon"/>
    <property type="match status" value="1"/>
</dbReference>
<dbReference type="InterPro" id="IPR004046">
    <property type="entry name" value="GST_C"/>
</dbReference>
<dbReference type="GO" id="GO:0004364">
    <property type="term" value="F:glutathione transferase activity"/>
    <property type="evidence" value="ECO:0007669"/>
    <property type="project" value="TreeGrafter"/>
</dbReference>
<dbReference type="SUPFAM" id="SSF52833">
    <property type="entry name" value="Thioredoxin-like"/>
    <property type="match status" value="1"/>
</dbReference>
<organism evidence="4 5">
    <name type="scientific">Phaedon cochleariae</name>
    <name type="common">Mustard beetle</name>
    <dbReference type="NCBI Taxonomy" id="80249"/>
    <lineage>
        <taxon>Eukaryota</taxon>
        <taxon>Metazoa</taxon>
        <taxon>Ecdysozoa</taxon>
        <taxon>Arthropoda</taxon>
        <taxon>Hexapoda</taxon>
        <taxon>Insecta</taxon>
        <taxon>Pterygota</taxon>
        <taxon>Neoptera</taxon>
        <taxon>Endopterygota</taxon>
        <taxon>Coleoptera</taxon>
        <taxon>Polyphaga</taxon>
        <taxon>Cucujiformia</taxon>
        <taxon>Chrysomeloidea</taxon>
        <taxon>Chrysomelidae</taxon>
        <taxon>Chrysomelinae</taxon>
        <taxon>Chrysomelini</taxon>
        <taxon>Phaedon</taxon>
    </lineage>
</organism>
<name>A0A9P0DHL6_PHACE</name>
<dbReference type="GO" id="GO:0006749">
    <property type="term" value="P:glutathione metabolic process"/>
    <property type="evidence" value="ECO:0007669"/>
    <property type="project" value="TreeGrafter"/>
</dbReference>
<dbReference type="SFLD" id="SFLDS00019">
    <property type="entry name" value="Glutathione_Transferase_(cytos"/>
    <property type="match status" value="1"/>
</dbReference>
<dbReference type="InterPro" id="IPR040079">
    <property type="entry name" value="Glutathione_S-Trfase"/>
</dbReference>
<evidence type="ECO:0000313" key="4">
    <source>
        <dbReference type="EMBL" id="CAH1154996.1"/>
    </source>
</evidence>
<reference evidence="4" key="2">
    <citation type="submission" date="2022-10" db="EMBL/GenBank/DDBJ databases">
        <authorList>
            <consortium name="ENA_rothamsted_submissions"/>
            <consortium name="culmorum"/>
            <person name="King R."/>
        </authorList>
    </citation>
    <scope>NUCLEOTIDE SEQUENCE</scope>
</reference>
<dbReference type="AlphaFoldDB" id="A0A9P0DHL6"/>
<dbReference type="Proteomes" id="UP001153737">
    <property type="component" value="Chromosome 17"/>
</dbReference>
<reference evidence="4" key="1">
    <citation type="submission" date="2022-01" db="EMBL/GenBank/DDBJ databases">
        <authorList>
            <person name="King R."/>
        </authorList>
    </citation>
    <scope>NUCLEOTIDE SEQUENCE</scope>
</reference>
<dbReference type="EMBL" id="OU896723">
    <property type="protein sequence ID" value="CAH1154996.1"/>
    <property type="molecule type" value="Genomic_DNA"/>
</dbReference>
<evidence type="ECO:0000313" key="5">
    <source>
        <dbReference type="Proteomes" id="UP001153737"/>
    </source>
</evidence>
<dbReference type="SFLD" id="SFLDG01153">
    <property type="entry name" value="Main.4:_Theta-like"/>
    <property type="match status" value="1"/>
</dbReference>
<feature type="domain" description="GST N-terminal" evidence="3">
    <location>
        <begin position="6"/>
        <end position="79"/>
    </location>
</feature>
<dbReference type="Pfam" id="PF13417">
    <property type="entry name" value="GST_N_3"/>
    <property type="match status" value="1"/>
</dbReference>
<dbReference type="FunFam" id="1.20.1050.10:FF:000007">
    <property type="entry name" value="Glutathione S-transferase 1-1"/>
    <property type="match status" value="1"/>
</dbReference>
<protein>
    <submittedName>
        <fullName evidence="4">Uncharacterized protein</fullName>
    </submittedName>
</protein>
<dbReference type="InterPro" id="IPR004045">
    <property type="entry name" value="Glutathione_S-Trfase_N"/>
</dbReference>
<accession>A0A9P0DHL6</accession>
<feature type="domain" description="Glutathione S-transferase C-terminal" evidence="2">
    <location>
        <begin position="119"/>
        <end position="188"/>
    </location>
</feature>
<dbReference type="CDD" id="cd03045">
    <property type="entry name" value="GST_N_Delta_Epsilon"/>
    <property type="match status" value="1"/>
</dbReference>
<dbReference type="PANTHER" id="PTHR43969:SF9">
    <property type="entry name" value="GLUTATHIONE S TRANSFERASE D10, ISOFORM A-RELATED"/>
    <property type="match status" value="1"/>
</dbReference>
<dbReference type="Pfam" id="PF00043">
    <property type="entry name" value="GST_C"/>
    <property type="match status" value="1"/>
</dbReference>
<gene>
    <name evidence="4" type="ORF">PHAECO_LOCUS5708</name>
</gene>
<sequence>MPIDFYYLPASPPCRNVLLAAKAIGVELNLKHTDLMKGEHLTPEFVKINPQHTIPTLDDNGFILWESRAIMVYLQQQYGKDDSLYPKDPKRRAVVDQRLYFDMGTLYANLADYYYPVIFRNASYDPTKLEKINDAFKFLDLFIGDNDYSTGSNLTLADLALVVTVSTYELLKYDFSPYKNVSRWFAKVKATAPGYEEANGKPLLAFQELIDTLNKNKK</sequence>
<evidence type="ECO:0000259" key="2">
    <source>
        <dbReference type="Pfam" id="PF00043"/>
    </source>
</evidence>
<evidence type="ECO:0000256" key="1">
    <source>
        <dbReference type="ARBA" id="ARBA00011738"/>
    </source>
</evidence>
<dbReference type="Gene3D" id="1.20.1050.10">
    <property type="match status" value="1"/>
</dbReference>
<dbReference type="InterPro" id="IPR036282">
    <property type="entry name" value="Glutathione-S-Trfase_C_sf"/>
</dbReference>
<comment type="subunit">
    <text evidence="1">Homodimer.</text>
</comment>
<dbReference type="Gene3D" id="3.40.30.10">
    <property type="entry name" value="Glutaredoxin"/>
    <property type="match status" value="1"/>
</dbReference>
<dbReference type="InterPro" id="IPR036249">
    <property type="entry name" value="Thioredoxin-like_sf"/>
</dbReference>